<comment type="caution">
    <text evidence="6">The sequence shown here is derived from an EMBL/GenBank/DDBJ whole genome shotgun (WGS) entry which is preliminary data.</text>
</comment>
<feature type="chain" id="PRO_5047048540" evidence="4">
    <location>
        <begin position="21"/>
        <end position="292"/>
    </location>
</feature>
<organism evidence="6 7">
    <name type="scientific">Actinocorallia aurantiaca</name>
    <dbReference type="NCBI Taxonomy" id="46204"/>
    <lineage>
        <taxon>Bacteria</taxon>
        <taxon>Bacillati</taxon>
        <taxon>Actinomycetota</taxon>
        <taxon>Actinomycetes</taxon>
        <taxon>Streptosporangiales</taxon>
        <taxon>Thermomonosporaceae</taxon>
        <taxon>Actinocorallia</taxon>
    </lineage>
</organism>
<evidence type="ECO:0000256" key="4">
    <source>
        <dbReference type="SAM" id="SignalP"/>
    </source>
</evidence>
<feature type="coiled-coil region" evidence="1">
    <location>
        <begin position="149"/>
        <end position="220"/>
    </location>
</feature>
<name>A0ABN3UA38_9ACTN</name>
<evidence type="ECO:0000313" key="7">
    <source>
        <dbReference type="Proteomes" id="UP001501842"/>
    </source>
</evidence>
<feature type="domain" description="DUF4349" evidence="5">
    <location>
        <begin position="72"/>
        <end position="277"/>
    </location>
</feature>
<protein>
    <submittedName>
        <fullName evidence="6">DUF4349 domain-containing protein</fullName>
    </submittedName>
</protein>
<feature type="transmembrane region" description="Helical" evidence="3">
    <location>
        <begin position="261"/>
        <end position="282"/>
    </location>
</feature>
<evidence type="ECO:0000256" key="2">
    <source>
        <dbReference type="SAM" id="MobiDB-lite"/>
    </source>
</evidence>
<keyword evidence="3" id="KW-0812">Transmembrane</keyword>
<dbReference type="Proteomes" id="UP001501842">
    <property type="component" value="Unassembled WGS sequence"/>
</dbReference>
<feature type="compositionally biased region" description="Low complexity" evidence="2">
    <location>
        <begin position="20"/>
        <end position="30"/>
    </location>
</feature>
<sequence length="292" mass="31084">MRKALCAVAALLLLTGCSGSSDSGSVYSTSAQERPAVNLDSEAAPQASRAGGPENSKSATAAQKPGEPGEGRAIAYTANLKVRVEKVESATAKAKELIQAAGGYVAKEQTYGAPPSARLNFQVPADGYSGLLDALTKQLGKKVSLEQSAEDVTEQIADVDSRVESAEAALKRLRALLSRANTVGEVLQVSEELDQRQADLDALKARQKSLSQRVKEASITLVVVSERDDEPAEDDDSGFLGGLKAGWDDLTDFVSGLLTGFGWLLPFSPLLIAFFFLGRFLVRRRRARRQAA</sequence>
<dbReference type="PROSITE" id="PS51257">
    <property type="entry name" value="PROKAR_LIPOPROTEIN"/>
    <property type="match status" value="1"/>
</dbReference>
<feature type="signal peptide" evidence="4">
    <location>
        <begin position="1"/>
        <end position="20"/>
    </location>
</feature>
<evidence type="ECO:0000256" key="3">
    <source>
        <dbReference type="SAM" id="Phobius"/>
    </source>
</evidence>
<gene>
    <name evidence="6" type="ORF">GCM10010439_35120</name>
</gene>
<dbReference type="Pfam" id="PF14257">
    <property type="entry name" value="DUF4349"/>
    <property type="match status" value="1"/>
</dbReference>
<keyword evidence="3" id="KW-0472">Membrane</keyword>
<dbReference type="RefSeq" id="WP_344451492.1">
    <property type="nucleotide sequence ID" value="NZ_BAAATZ010000012.1"/>
</dbReference>
<evidence type="ECO:0000259" key="5">
    <source>
        <dbReference type="Pfam" id="PF14257"/>
    </source>
</evidence>
<keyword evidence="1" id="KW-0175">Coiled coil</keyword>
<dbReference type="EMBL" id="BAAATZ010000012">
    <property type="protein sequence ID" value="GAA2727960.1"/>
    <property type="molecule type" value="Genomic_DNA"/>
</dbReference>
<proteinExistence type="predicted"/>
<keyword evidence="3" id="KW-1133">Transmembrane helix</keyword>
<keyword evidence="4" id="KW-0732">Signal</keyword>
<dbReference type="InterPro" id="IPR025645">
    <property type="entry name" value="DUF4349"/>
</dbReference>
<reference evidence="6 7" key="1">
    <citation type="journal article" date="2019" name="Int. J. Syst. Evol. Microbiol.">
        <title>The Global Catalogue of Microorganisms (GCM) 10K type strain sequencing project: providing services to taxonomists for standard genome sequencing and annotation.</title>
        <authorList>
            <consortium name="The Broad Institute Genomics Platform"/>
            <consortium name="The Broad Institute Genome Sequencing Center for Infectious Disease"/>
            <person name="Wu L."/>
            <person name="Ma J."/>
        </authorList>
    </citation>
    <scope>NUCLEOTIDE SEQUENCE [LARGE SCALE GENOMIC DNA]</scope>
    <source>
        <strain evidence="6 7">JCM 8201</strain>
    </source>
</reference>
<evidence type="ECO:0000313" key="6">
    <source>
        <dbReference type="EMBL" id="GAA2727960.1"/>
    </source>
</evidence>
<evidence type="ECO:0000256" key="1">
    <source>
        <dbReference type="SAM" id="Coils"/>
    </source>
</evidence>
<accession>A0ABN3UA38</accession>
<keyword evidence="7" id="KW-1185">Reference proteome</keyword>
<feature type="region of interest" description="Disordered" evidence="2">
    <location>
        <begin position="20"/>
        <end position="71"/>
    </location>
</feature>